<gene>
    <name evidence="1" type="ORF">NEISICOT_00489</name>
</gene>
<protein>
    <submittedName>
        <fullName evidence="1">Uncharacterized protein</fullName>
    </submittedName>
</protein>
<reference evidence="1" key="1">
    <citation type="submission" date="2009-07" db="EMBL/GenBank/DDBJ databases">
        <authorList>
            <person name="Weinstock G."/>
            <person name="Sodergren E."/>
            <person name="Clifton S."/>
            <person name="Fulton L."/>
            <person name="Fulton B."/>
            <person name="Courtney L."/>
            <person name="Fronick C."/>
            <person name="Harrison M."/>
            <person name="Strong C."/>
            <person name="Farmer C."/>
            <person name="Delahaunty K."/>
            <person name="Markovic C."/>
            <person name="Hall O."/>
            <person name="Minx P."/>
            <person name="Tomlinson C."/>
            <person name="Mitreva M."/>
            <person name="Nelson J."/>
            <person name="Hou S."/>
            <person name="Wollam A."/>
            <person name="Pepin K.H."/>
            <person name="Johnson M."/>
            <person name="Bhonagiri V."/>
            <person name="Nash W.E."/>
            <person name="Warren W."/>
            <person name="Chinwalla A."/>
            <person name="Mardis E.R."/>
            <person name="Wilson R.K."/>
        </authorList>
    </citation>
    <scope>NUCLEOTIDE SEQUENCE [LARGE SCALE GENOMIC DNA]</scope>
    <source>
        <strain evidence="1">ATCC 29256</strain>
    </source>
</reference>
<dbReference type="EMBL" id="ACKO02000002">
    <property type="protein sequence ID" value="EET45780.1"/>
    <property type="molecule type" value="Genomic_DNA"/>
</dbReference>
<dbReference type="AlphaFoldDB" id="C6M1V1"/>
<proteinExistence type="predicted"/>
<name>C6M1V1_NEISI</name>
<evidence type="ECO:0000313" key="2">
    <source>
        <dbReference type="Proteomes" id="UP000005365"/>
    </source>
</evidence>
<evidence type="ECO:0000313" key="1">
    <source>
        <dbReference type="EMBL" id="EET45780.1"/>
    </source>
</evidence>
<accession>C6M1V1</accession>
<comment type="caution">
    <text evidence="1">The sequence shown here is derived from an EMBL/GenBank/DDBJ whole genome shotgun (WGS) entry which is preliminary data.</text>
</comment>
<dbReference type="Proteomes" id="UP000005365">
    <property type="component" value="Unassembled WGS sequence"/>
</dbReference>
<sequence length="176" mass="19048">MAHQYIRLTDEQVNEFHRQIGLNQAALLQGMEETAHKGVFFFVQFMEKPFQLQIGILFDVAQEGGGIKLVERPPLQSKNGFGGFAQAALPCKQIFKFGTDAVFLFGNDFLQERVFTAVIFVKGNAADGGLGADSAHGYGGKTVFAEQAAGGVGDGLLFAGGHDGRKVLILFIKEVH</sequence>
<organism evidence="1 2">
    <name type="scientific">Neisseria sicca ATCC 29256</name>
    <dbReference type="NCBI Taxonomy" id="547045"/>
    <lineage>
        <taxon>Bacteria</taxon>
        <taxon>Pseudomonadati</taxon>
        <taxon>Pseudomonadota</taxon>
        <taxon>Betaproteobacteria</taxon>
        <taxon>Neisseriales</taxon>
        <taxon>Neisseriaceae</taxon>
        <taxon>Neisseria</taxon>
    </lineage>
</organism>
<keyword evidence="2" id="KW-1185">Reference proteome</keyword>